<reference evidence="3" key="1">
    <citation type="journal article" date="2020" name="Phytopathology">
        <title>Genome Sequence Resources of Colletotrichum truncatum, C. plurivorum, C. musicola, and C. sojae: Four Species Pathogenic to Soybean (Glycine max).</title>
        <authorList>
            <person name="Rogerio F."/>
            <person name="Boufleur T.R."/>
            <person name="Ciampi-Guillardi M."/>
            <person name="Sukno S.A."/>
            <person name="Thon M.R."/>
            <person name="Massola Junior N.S."/>
            <person name="Baroncelli R."/>
        </authorList>
    </citation>
    <scope>NUCLEOTIDE SEQUENCE</scope>
    <source>
        <strain evidence="3">LFN00145</strain>
    </source>
</reference>
<feature type="compositionally biased region" description="Low complexity" evidence="1">
    <location>
        <begin position="252"/>
        <end position="272"/>
    </location>
</feature>
<accession>A0A8H6JX22</accession>
<feature type="region of interest" description="Disordered" evidence="1">
    <location>
        <begin position="237"/>
        <end position="272"/>
    </location>
</feature>
<name>A0A8H6JX22_9PEZI</name>
<feature type="compositionally biased region" description="Basic and acidic residues" evidence="1">
    <location>
        <begin position="237"/>
        <end position="248"/>
    </location>
</feature>
<keyword evidence="4" id="KW-1185">Reference proteome</keyword>
<organism evidence="3 4">
    <name type="scientific">Colletotrichum plurivorum</name>
    <dbReference type="NCBI Taxonomy" id="2175906"/>
    <lineage>
        <taxon>Eukaryota</taxon>
        <taxon>Fungi</taxon>
        <taxon>Dikarya</taxon>
        <taxon>Ascomycota</taxon>
        <taxon>Pezizomycotina</taxon>
        <taxon>Sordariomycetes</taxon>
        <taxon>Hypocreomycetidae</taxon>
        <taxon>Glomerellales</taxon>
        <taxon>Glomerellaceae</taxon>
        <taxon>Colletotrichum</taxon>
        <taxon>Colletotrichum orchidearum species complex</taxon>
    </lineage>
</organism>
<evidence type="ECO:0000256" key="1">
    <source>
        <dbReference type="SAM" id="MobiDB-lite"/>
    </source>
</evidence>
<feature type="compositionally biased region" description="Pro residues" evidence="1">
    <location>
        <begin position="293"/>
        <end position="303"/>
    </location>
</feature>
<evidence type="ECO:0000259" key="2">
    <source>
        <dbReference type="Pfam" id="PF17100"/>
    </source>
</evidence>
<feature type="domain" description="NWD NACHT-NTPase N-terminal" evidence="2">
    <location>
        <begin position="1"/>
        <end position="116"/>
    </location>
</feature>
<feature type="region of interest" description="Disordered" evidence="1">
    <location>
        <begin position="285"/>
        <end position="319"/>
    </location>
</feature>
<proteinExistence type="predicted"/>
<dbReference type="EMBL" id="WIGO01000266">
    <property type="protein sequence ID" value="KAF6820889.1"/>
    <property type="molecule type" value="Genomic_DNA"/>
</dbReference>
<gene>
    <name evidence="3" type="ORF">CPLU01_12649</name>
</gene>
<dbReference type="Proteomes" id="UP000654918">
    <property type="component" value="Unassembled WGS sequence"/>
</dbReference>
<dbReference type="InterPro" id="IPR031359">
    <property type="entry name" value="NACHT_N"/>
</dbReference>
<dbReference type="AlphaFoldDB" id="A0A8H6JX22"/>
<dbReference type="Pfam" id="PF17100">
    <property type="entry name" value="NACHT_N"/>
    <property type="match status" value="2"/>
</dbReference>
<sequence length="319" mass="35903">MWNAAYQAVKEKDAKLVKTYEKVVSQHVVGGMIDINALADCSEEERLGRMKIAVLRCVEKAKKHENFRNGVIQTSAVIVNLNKVVSGFLTASPPAAMAWSGICAVLPMLISPWESSDVFSALSDSVEQRIVDLYQEVLQFEMWSTTWCFQDHAVAKGLKTMVGLVDWATRRNDIEKIEATLDKDLGQYANREIVRQLRGLFDQQEMFHEEKARRVREEQHKKAYEIAGRFKTTDYEGRLKLNPDRPGFERPSSWSASSGPSSISQSISSWSLSSWRSRFDVKRGSSQVKLPPLSCPTPRPVPPCQDTGFQNDWAKSAGG</sequence>
<evidence type="ECO:0000313" key="3">
    <source>
        <dbReference type="EMBL" id="KAF6820889.1"/>
    </source>
</evidence>
<comment type="caution">
    <text evidence="3">The sequence shown here is derived from an EMBL/GenBank/DDBJ whole genome shotgun (WGS) entry which is preliminary data.</text>
</comment>
<protein>
    <submittedName>
        <fullName evidence="3">Ankyrin repeat-containing protein</fullName>
    </submittedName>
</protein>
<feature type="domain" description="NWD NACHT-NTPase N-terminal" evidence="2">
    <location>
        <begin position="120"/>
        <end position="184"/>
    </location>
</feature>
<evidence type="ECO:0000313" key="4">
    <source>
        <dbReference type="Proteomes" id="UP000654918"/>
    </source>
</evidence>